<keyword evidence="4 8" id="KW-0812">Transmembrane</keyword>
<feature type="region of interest" description="Disordered" evidence="7">
    <location>
        <begin position="1"/>
        <end position="40"/>
    </location>
</feature>
<proteinExistence type="inferred from homology"/>
<dbReference type="Pfam" id="PF07690">
    <property type="entry name" value="MFS_1"/>
    <property type="match status" value="1"/>
</dbReference>
<keyword evidence="6 8" id="KW-0472">Membrane</keyword>
<evidence type="ECO:0000256" key="4">
    <source>
        <dbReference type="ARBA" id="ARBA00022692"/>
    </source>
</evidence>
<organism evidence="10 11">
    <name type="scientific">Colletotrichum spaethianum</name>
    <dbReference type="NCBI Taxonomy" id="700344"/>
    <lineage>
        <taxon>Eukaryota</taxon>
        <taxon>Fungi</taxon>
        <taxon>Dikarya</taxon>
        <taxon>Ascomycota</taxon>
        <taxon>Pezizomycotina</taxon>
        <taxon>Sordariomycetes</taxon>
        <taxon>Hypocreomycetidae</taxon>
        <taxon>Glomerellales</taxon>
        <taxon>Glomerellaceae</taxon>
        <taxon>Colletotrichum</taxon>
        <taxon>Colletotrichum spaethianum species complex</taxon>
    </lineage>
</organism>
<feature type="transmembrane region" description="Helical" evidence="8">
    <location>
        <begin position="179"/>
        <end position="199"/>
    </location>
</feature>
<evidence type="ECO:0000313" key="11">
    <source>
        <dbReference type="Proteomes" id="UP001055115"/>
    </source>
</evidence>
<feature type="transmembrane region" description="Helical" evidence="8">
    <location>
        <begin position="211"/>
        <end position="233"/>
    </location>
</feature>
<feature type="transmembrane region" description="Helical" evidence="8">
    <location>
        <begin position="119"/>
        <end position="137"/>
    </location>
</feature>
<dbReference type="Proteomes" id="UP001055115">
    <property type="component" value="Unassembled WGS sequence"/>
</dbReference>
<feature type="domain" description="Major facilitator superfamily (MFS) profile" evidence="9">
    <location>
        <begin position="53"/>
        <end position="238"/>
    </location>
</feature>
<evidence type="ECO:0000259" key="9">
    <source>
        <dbReference type="PROSITE" id="PS50850"/>
    </source>
</evidence>
<dbReference type="PANTHER" id="PTHR23501:SF12">
    <property type="entry name" value="MAJOR FACILITATOR SUPERFAMILY (MFS) PROFILE DOMAIN-CONTAINING PROTEIN-RELATED"/>
    <property type="match status" value="1"/>
</dbReference>
<gene>
    <name evidence="10" type="ORF">ColSpa_04655</name>
</gene>
<dbReference type="RefSeq" id="XP_049126824.1">
    <property type="nucleotide sequence ID" value="XM_049270867.1"/>
</dbReference>
<evidence type="ECO:0000256" key="7">
    <source>
        <dbReference type="SAM" id="MobiDB-lite"/>
    </source>
</evidence>
<dbReference type="PANTHER" id="PTHR23501">
    <property type="entry name" value="MAJOR FACILITATOR SUPERFAMILY"/>
    <property type="match status" value="1"/>
</dbReference>
<feature type="compositionally biased region" description="Basic and acidic residues" evidence="7">
    <location>
        <begin position="27"/>
        <end position="40"/>
    </location>
</feature>
<reference evidence="10 11" key="1">
    <citation type="submission" date="2022-03" db="EMBL/GenBank/DDBJ databases">
        <title>Genome data of Colletotrichum spp.</title>
        <authorList>
            <person name="Utami Y.D."/>
            <person name="Hiruma K."/>
        </authorList>
    </citation>
    <scope>NUCLEOTIDE SEQUENCE [LARGE SCALE GENOMIC DNA]</scope>
    <source>
        <strain evidence="10 11">MAFF 239500</strain>
    </source>
</reference>
<dbReference type="AlphaFoldDB" id="A0AA37LDE4"/>
<name>A0AA37LDE4_9PEZI</name>
<evidence type="ECO:0000256" key="5">
    <source>
        <dbReference type="ARBA" id="ARBA00022989"/>
    </source>
</evidence>
<dbReference type="InterPro" id="IPR020846">
    <property type="entry name" value="MFS_dom"/>
</dbReference>
<comment type="similarity">
    <text evidence="2">Belongs to the major facilitator superfamily. TCR/Tet family.</text>
</comment>
<keyword evidence="3" id="KW-0813">Transport</keyword>
<evidence type="ECO:0000256" key="2">
    <source>
        <dbReference type="ARBA" id="ARBA00007520"/>
    </source>
</evidence>
<evidence type="ECO:0000313" key="10">
    <source>
        <dbReference type="EMBL" id="GKT44474.1"/>
    </source>
</evidence>
<dbReference type="EMBL" id="BQXU01000010">
    <property type="protein sequence ID" value="GKT44474.1"/>
    <property type="molecule type" value="Genomic_DNA"/>
</dbReference>
<evidence type="ECO:0000256" key="6">
    <source>
        <dbReference type="ARBA" id="ARBA00023136"/>
    </source>
</evidence>
<accession>A0AA37LDE4</accession>
<sequence length="238" mass="25607">MMETDTKATSGSDVEHGSSGTGSVLPETKEVRKSTDQKRHPREDWSSWRWPCVQVAFILGGMLLGYDVSNIANIQPPIYEAFGNVHLLPWVATGYTASQVCLVPLVRKLAVLGSVKWQIVVYTTIFMVGAAVSGSATGINSVIIGRVVAGIGGAGIYQLVLLVNVFVSTPAELPRLQGLMAVSWAIGLTLGPVIGGAFAENQNATWRWAMYLNLPILAVIGVLIFVALPPFMWHPMCL</sequence>
<dbReference type="InterPro" id="IPR011701">
    <property type="entry name" value="MFS"/>
</dbReference>
<keyword evidence="11" id="KW-1185">Reference proteome</keyword>
<dbReference type="GO" id="GO:0005886">
    <property type="term" value="C:plasma membrane"/>
    <property type="evidence" value="ECO:0007669"/>
    <property type="project" value="TreeGrafter"/>
</dbReference>
<dbReference type="Gene3D" id="1.20.1250.20">
    <property type="entry name" value="MFS general substrate transporter like domains"/>
    <property type="match status" value="1"/>
</dbReference>
<dbReference type="SUPFAM" id="SSF103473">
    <property type="entry name" value="MFS general substrate transporter"/>
    <property type="match status" value="1"/>
</dbReference>
<feature type="transmembrane region" description="Helical" evidence="8">
    <location>
        <begin position="143"/>
        <end position="167"/>
    </location>
</feature>
<protein>
    <submittedName>
        <fullName evidence="10">Efflux pump DEP3</fullName>
    </submittedName>
</protein>
<dbReference type="InterPro" id="IPR036259">
    <property type="entry name" value="MFS_trans_sf"/>
</dbReference>
<keyword evidence="5 8" id="KW-1133">Transmembrane helix</keyword>
<dbReference type="GeneID" id="73325457"/>
<dbReference type="PROSITE" id="PS50850">
    <property type="entry name" value="MFS"/>
    <property type="match status" value="1"/>
</dbReference>
<dbReference type="GO" id="GO:0022857">
    <property type="term" value="F:transmembrane transporter activity"/>
    <property type="evidence" value="ECO:0007669"/>
    <property type="project" value="InterPro"/>
</dbReference>
<evidence type="ECO:0000256" key="8">
    <source>
        <dbReference type="SAM" id="Phobius"/>
    </source>
</evidence>
<comment type="caution">
    <text evidence="10">The sequence shown here is derived from an EMBL/GenBank/DDBJ whole genome shotgun (WGS) entry which is preliminary data.</text>
</comment>
<comment type="subcellular location">
    <subcellularLocation>
        <location evidence="1">Membrane</location>
        <topology evidence="1">Multi-pass membrane protein</topology>
    </subcellularLocation>
</comment>
<evidence type="ECO:0000256" key="1">
    <source>
        <dbReference type="ARBA" id="ARBA00004141"/>
    </source>
</evidence>
<evidence type="ECO:0000256" key="3">
    <source>
        <dbReference type="ARBA" id="ARBA00022448"/>
    </source>
</evidence>